<keyword evidence="3" id="KW-1185">Reference proteome</keyword>
<dbReference type="InterPro" id="IPR027417">
    <property type="entry name" value="P-loop_NTPase"/>
</dbReference>
<comment type="caution">
    <text evidence="2">The sequence shown here is derived from an EMBL/GenBank/DDBJ whole genome shotgun (WGS) entry which is preliminary data.</text>
</comment>
<evidence type="ECO:0000313" key="2">
    <source>
        <dbReference type="EMBL" id="MBB5515991.1"/>
    </source>
</evidence>
<dbReference type="SUPFAM" id="SSF52540">
    <property type="entry name" value="P-loop containing nucleoside triphosphate hydrolases"/>
    <property type="match status" value="1"/>
</dbReference>
<dbReference type="AlphaFoldDB" id="A0A840WN26"/>
<dbReference type="PANTHER" id="PTHR30050:SF5">
    <property type="entry name" value="DNAA REGULATORY INACTIVATOR HDA"/>
    <property type="match status" value="1"/>
</dbReference>
<evidence type="ECO:0000259" key="1">
    <source>
        <dbReference type="Pfam" id="PF22688"/>
    </source>
</evidence>
<dbReference type="Gene3D" id="3.40.50.300">
    <property type="entry name" value="P-loop containing nucleotide triphosphate hydrolases"/>
    <property type="match status" value="1"/>
</dbReference>
<sequence>MSHPRQLVMDLATRPALGRAAFFVASSNVAALSLVDGWRDWPGGRLMILGPEGAGKTHLAHVWAEQSDARILDATTLADQDIPQLAAHGAVVLERLDALPDLAEGDRRAAEQAVFHLYNLMGAEQGRLMLTSRIAPSRILFLTPDLASRLQSVTLVELGAPDDTLLSAVLVKLMADRQLDAPPALIQYLMPRMDRSLRAAEDLVARLDAEALASRKPVTIPLARRVLEQGDDTPLS</sequence>
<proteinExistence type="predicted"/>
<dbReference type="GO" id="GO:0006270">
    <property type="term" value="P:DNA replication initiation"/>
    <property type="evidence" value="ECO:0007669"/>
    <property type="project" value="TreeGrafter"/>
</dbReference>
<accession>A0A840WN26</accession>
<dbReference type="GO" id="GO:0003688">
    <property type="term" value="F:DNA replication origin binding"/>
    <property type="evidence" value="ECO:0007669"/>
    <property type="project" value="TreeGrafter"/>
</dbReference>
<organism evidence="2 3">
    <name type="scientific">Rubricella aquisinus</name>
    <dbReference type="NCBI Taxonomy" id="2028108"/>
    <lineage>
        <taxon>Bacteria</taxon>
        <taxon>Pseudomonadati</taxon>
        <taxon>Pseudomonadota</taxon>
        <taxon>Alphaproteobacteria</taxon>
        <taxon>Rhodobacterales</taxon>
        <taxon>Paracoccaceae</taxon>
        <taxon>Rubricella</taxon>
    </lineage>
</organism>
<dbReference type="InterPro" id="IPR055199">
    <property type="entry name" value="Hda_lid"/>
</dbReference>
<protein>
    <submittedName>
        <fullName evidence="2">Chromosomal replication initiation ATPase DnaA</fullName>
    </submittedName>
</protein>
<gene>
    <name evidence="2" type="ORF">FHS89_002011</name>
</gene>
<dbReference type="RefSeq" id="WP_184011165.1">
    <property type="nucleotide sequence ID" value="NZ_JACIJS010000005.1"/>
</dbReference>
<dbReference type="Gene3D" id="1.10.8.60">
    <property type="match status" value="1"/>
</dbReference>
<dbReference type="EMBL" id="JACIJS010000005">
    <property type="protein sequence ID" value="MBB5515991.1"/>
    <property type="molecule type" value="Genomic_DNA"/>
</dbReference>
<dbReference type="PANTHER" id="PTHR30050">
    <property type="entry name" value="CHROMOSOMAL REPLICATION INITIATOR PROTEIN DNAA"/>
    <property type="match status" value="1"/>
</dbReference>
<feature type="domain" description="Hda lid" evidence="1">
    <location>
        <begin position="170"/>
        <end position="227"/>
    </location>
</feature>
<dbReference type="Pfam" id="PF22688">
    <property type="entry name" value="Hda_lid"/>
    <property type="match status" value="1"/>
</dbReference>
<dbReference type="GO" id="GO:0005886">
    <property type="term" value="C:plasma membrane"/>
    <property type="evidence" value="ECO:0007669"/>
    <property type="project" value="TreeGrafter"/>
</dbReference>
<evidence type="ECO:0000313" key="3">
    <source>
        <dbReference type="Proteomes" id="UP000553766"/>
    </source>
</evidence>
<reference evidence="2 3" key="1">
    <citation type="submission" date="2020-08" db="EMBL/GenBank/DDBJ databases">
        <title>Genomic Encyclopedia of Type Strains, Phase IV (KMG-IV): sequencing the most valuable type-strain genomes for metagenomic binning, comparative biology and taxonomic classification.</title>
        <authorList>
            <person name="Goeker M."/>
        </authorList>
    </citation>
    <scope>NUCLEOTIDE SEQUENCE [LARGE SCALE GENOMIC DNA]</scope>
    <source>
        <strain evidence="2 3">DSM 103377</strain>
    </source>
</reference>
<name>A0A840WN26_9RHOB</name>
<dbReference type="Proteomes" id="UP000553766">
    <property type="component" value="Unassembled WGS sequence"/>
</dbReference>